<dbReference type="EMBL" id="BSOU01000005">
    <property type="protein sequence ID" value="GLR75272.1"/>
    <property type="molecule type" value="Genomic_DNA"/>
</dbReference>
<dbReference type="Proteomes" id="UP000239273">
    <property type="component" value="Unassembled WGS sequence"/>
</dbReference>
<name>A0A2S7XJC0_9GAMM</name>
<dbReference type="EMBL" id="MSCP01000001">
    <property type="protein sequence ID" value="PQJ93835.1"/>
    <property type="molecule type" value="Genomic_DNA"/>
</dbReference>
<sequence length="338" mass="39954">MKKEYQLKKEHHYVWANYLLNWSNDRKNVWFKSTKGKLINDSVRMIAKERYFYQISHLNNEHELLIDLMSRKSEIRENHLQFLKHFLDYQKFEGIFKTNGGKNQEFDIAMEAHRHNTLENLHTSYENNAKFSIKSLTNRDLSFLQDTKESISFFHYLGQQFTRTKSFKDTTLLIMSKGKGNSEQERWISETTSECWWFISHMLGSNIGYALYESRKEQNHCLLINNTNQPFITSDNPVINVHQELTHDIKRPPQHDQFDLYYPITPNIAFMASSSHRFPNGTSILNSEIVHELNTKIATNSYKHIFSSTEEALKPYGKLVGNNYRKVDAFVKEHNKKA</sequence>
<evidence type="ECO:0008006" key="5">
    <source>
        <dbReference type="Google" id="ProtNLM"/>
    </source>
</evidence>
<dbReference type="AlphaFoldDB" id="A0A2S7XJC0"/>
<evidence type="ECO:0000313" key="2">
    <source>
        <dbReference type="EMBL" id="PQJ93835.1"/>
    </source>
</evidence>
<dbReference type="OrthoDB" id="7556813at2"/>
<reference evidence="4" key="3">
    <citation type="journal article" date="2019" name="Int. J. Syst. Evol. Microbiol.">
        <title>The Global Catalogue of Microorganisms (GCM) 10K type strain sequencing project: providing services to taxonomists for standard genome sequencing and annotation.</title>
        <authorList>
            <consortium name="The Broad Institute Genomics Platform"/>
            <consortium name="The Broad Institute Genome Sequencing Center for Infectious Disease"/>
            <person name="Wu L."/>
            <person name="Ma J."/>
        </authorList>
    </citation>
    <scope>NUCLEOTIDE SEQUENCE [LARGE SCALE GENOMIC DNA]</scope>
    <source>
        <strain evidence="4">NBRC 105001</strain>
    </source>
</reference>
<reference evidence="2 3" key="2">
    <citation type="submission" date="2016-12" db="EMBL/GenBank/DDBJ databases">
        <title>Diversity of luminous bacteria.</title>
        <authorList>
            <person name="Yoshizawa S."/>
            <person name="Kogure K."/>
        </authorList>
    </citation>
    <scope>NUCLEOTIDE SEQUENCE [LARGE SCALE GENOMIC DNA]</scope>
    <source>
        <strain evidence="2 3">NBRC 105001</strain>
    </source>
</reference>
<organism evidence="2 3">
    <name type="scientific">Aliivibrio sifiae</name>
    <dbReference type="NCBI Taxonomy" id="566293"/>
    <lineage>
        <taxon>Bacteria</taxon>
        <taxon>Pseudomonadati</taxon>
        <taxon>Pseudomonadota</taxon>
        <taxon>Gammaproteobacteria</taxon>
        <taxon>Vibrionales</taxon>
        <taxon>Vibrionaceae</taxon>
        <taxon>Aliivibrio</taxon>
    </lineage>
</organism>
<evidence type="ECO:0000313" key="4">
    <source>
        <dbReference type="Proteomes" id="UP001156660"/>
    </source>
</evidence>
<accession>A0A2S7XJC0</accession>
<dbReference type="RefSeq" id="WP_105063263.1">
    <property type="nucleotide sequence ID" value="NZ_BSOU01000005.1"/>
</dbReference>
<evidence type="ECO:0000313" key="1">
    <source>
        <dbReference type="EMBL" id="GLR75272.1"/>
    </source>
</evidence>
<evidence type="ECO:0000313" key="3">
    <source>
        <dbReference type="Proteomes" id="UP000239273"/>
    </source>
</evidence>
<dbReference type="Pfam" id="PF14022">
    <property type="entry name" value="DUF4238"/>
    <property type="match status" value="1"/>
</dbReference>
<dbReference type="Proteomes" id="UP001156660">
    <property type="component" value="Unassembled WGS sequence"/>
</dbReference>
<keyword evidence="4" id="KW-1185">Reference proteome</keyword>
<reference evidence="1" key="4">
    <citation type="submission" date="2023-01" db="EMBL/GenBank/DDBJ databases">
        <title>Draft genome sequence of Aliivibrio sifiae strain NBRC 105001.</title>
        <authorList>
            <person name="Sun Q."/>
            <person name="Mori K."/>
        </authorList>
    </citation>
    <scope>NUCLEOTIDE SEQUENCE</scope>
    <source>
        <strain evidence="1">NBRC 105001</strain>
    </source>
</reference>
<dbReference type="InterPro" id="IPR025332">
    <property type="entry name" value="DUF4238"/>
</dbReference>
<comment type="caution">
    <text evidence="2">The sequence shown here is derived from an EMBL/GenBank/DDBJ whole genome shotgun (WGS) entry which is preliminary data.</text>
</comment>
<gene>
    <name evidence="2" type="ORF">BTO23_07035</name>
    <name evidence="1" type="ORF">GCM10007855_21460</name>
</gene>
<reference evidence="1" key="1">
    <citation type="journal article" date="2014" name="Int. J. Syst. Evol. Microbiol.">
        <title>Complete genome of a new Firmicutes species belonging to the dominant human colonic microbiota ('Ruminococcus bicirculans') reveals two chromosomes and a selective capacity to utilize plant glucans.</title>
        <authorList>
            <consortium name="NISC Comparative Sequencing Program"/>
            <person name="Wegmann U."/>
            <person name="Louis P."/>
            <person name="Goesmann A."/>
            <person name="Henrissat B."/>
            <person name="Duncan S.H."/>
            <person name="Flint H.J."/>
        </authorList>
    </citation>
    <scope>NUCLEOTIDE SEQUENCE</scope>
    <source>
        <strain evidence="1">NBRC 105001</strain>
    </source>
</reference>
<protein>
    <recommendedName>
        <fullName evidence="5">DUF4238 domain-containing protein</fullName>
    </recommendedName>
</protein>
<proteinExistence type="predicted"/>